<keyword evidence="1" id="KW-0472">Membrane</keyword>
<sequence length="397" mass="42844">MRSRAWSVCRKELRDALRDSRTIIAVFVVPLVLYPGIMLLMGWIESQNKKDEGAMQVRVGLVGEAQLPGLVPALKSMEGVTTVSLDRVPPNLESAGVDAVLSIPPGIAQSIPRGDSVKVELLYKDADHKSSAAEKKLRPALDEVRRELTVLWARSHGAPVAQAPAVAVETRDVSSKAEEGRFMAAFIIPYILVFMVAAGTMHLAIDATTGEKERSTLETLLATSTPRRDLVLGKVLAVIATALAAGLVGIFGLWFNFTVLAGLMPALSSQSVQLTIRPDQAFFILLTILPTAIFLSAALVALGCFARSMREGQTYATYVYMAAVVLGLISFRQLGAPPMERFMIPILNTALLQREILTDTVVPMHAAVALGMSAVVAAIMFVIATRLFSNESVLFRT</sequence>
<evidence type="ECO:0000313" key="3">
    <source>
        <dbReference type="Proteomes" id="UP000316292"/>
    </source>
</evidence>
<proteinExistence type="predicted"/>
<comment type="caution">
    <text evidence="2">The sequence shown here is derived from an EMBL/GenBank/DDBJ whole genome shotgun (WGS) entry which is preliminary data.</text>
</comment>
<keyword evidence="1" id="KW-1133">Transmembrane helix</keyword>
<reference evidence="2 3" key="1">
    <citation type="journal article" date="2019" name="Nat. Microbiol.">
        <title>Mediterranean grassland soil C-N compound turnover is dependent on rainfall and depth, and is mediated by genomically divergent microorganisms.</title>
        <authorList>
            <person name="Diamond S."/>
            <person name="Andeer P.F."/>
            <person name="Li Z."/>
            <person name="Crits-Christoph A."/>
            <person name="Burstein D."/>
            <person name="Anantharaman K."/>
            <person name="Lane K.R."/>
            <person name="Thomas B.C."/>
            <person name="Pan C."/>
            <person name="Northen T.R."/>
            <person name="Banfield J.F."/>
        </authorList>
    </citation>
    <scope>NUCLEOTIDE SEQUENCE [LARGE SCALE GENOMIC DNA]</scope>
    <source>
        <strain evidence="2">WS_1</strain>
    </source>
</reference>
<feature type="transmembrane region" description="Helical" evidence="1">
    <location>
        <begin position="182"/>
        <end position="205"/>
    </location>
</feature>
<dbReference type="Pfam" id="PF12679">
    <property type="entry name" value="ABC2_membrane_2"/>
    <property type="match status" value="1"/>
</dbReference>
<dbReference type="GO" id="GO:0140359">
    <property type="term" value="F:ABC-type transporter activity"/>
    <property type="evidence" value="ECO:0007669"/>
    <property type="project" value="InterPro"/>
</dbReference>
<feature type="transmembrane region" description="Helical" evidence="1">
    <location>
        <begin position="235"/>
        <end position="261"/>
    </location>
</feature>
<dbReference type="PANTHER" id="PTHR43471:SF3">
    <property type="entry name" value="ABC TRANSPORTER PERMEASE PROTEIN NATB"/>
    <property type="match status" value="1"/>
</dbReference>
<dbReference type="GO" id="GO:0005886">
    <property type="term" value="C:plasma membrane"/>
    <property type="evidence" value="ECO:0007669"/>
    <property type="project" value="UniProtKB-SubCell"/>
</dbReference>
<feature type="transmembrane region" description="Helical" evidence="1">
    <location>
        <begin position="281"/>
        <end position="305"/>
    </location>
</feature>
<keyword evidence="1" id="KW-0812">Transmembrane</keyword>
<evidence type="ECO:0000313" key="2">
    <source>
        <dbReference type="EMBL" id="TMQ50596.1"/>
    </source>
</evidence>
<name>A0A538SGU6_UNCEI</name>
<dbReference type="AlphaFoldDB" id="A0A538SGU6"/>
<dbReference type="EMBL" id="VBOR01000031">
    <property type="protein sequence ID" value="TMQ50596.1"/>
    <property type="molecule type" value="Genomic_DNA"/>
</dbReference>
<accession>A0A538SGU6</accession>
<dbReference type="PANTHER" id="PTHR43471">
    <property type="entry name" value="ABC TRANSPORTER PERMEASE"/>
    <property type="match status" value="1"/>
</dbReference>
<gene>
    <name evidence="2" type="ORF">E6K71_02215</name>
</gene>
<protein>
    <submittedName>
        <fullName evidence="2">ABC transporter permease</fullName>
    </submittedName>
</protein>
<organism evidence="2 3">
    <name type="scientific">Eiseniibacteriota bacterium</name>
    <dbReference type="NCBI Taxonomy" id="2212470"/>
    <lineage>
        <taxon>Bacteria</taxon>
        <taxon>Candidatus Eiseniibacteriota</taxon>
    </lineage>
</organism>
<feature type="transmembrane region" description="Helical" evidence="1">
    <location>
        <begin position="366"/>
        <end position="388"/>
    </location>
</feature>
<feature type="transmembrane region" description="Helical" evidence="1">
    <location>
        <begin position="317"/>
        <end position="335"/>
    </location>
</feature>
<feature type="transmembrane region" description="Helical" evidence="1">
    <location>
        <begin position="21"/>
        <end position="44"/>
    </location>
</feature>
<evidence type="ECO:0000256" key="1">
    <source>
        <dbReference type="SAM" id="Phobius"/>
    </source>
</evidence>
<dbReference type="Proteomes" id="UP000316292">
    <property type="component" value="Unassembled WGS sequence"/>
</dbReference>